<dbReference type="InterPro" id="IPR029055">
    <property type="entry name" value="Ntn_hydrolases_N"/>
</dbReference>
<dbReference type="InterPro" id="IPR047794">
    <property type="entry name" value="C45_proenzyme-like"/>
</dbReference>
<dbReference type="GO" id="GO:0016740">
    <property type="term" value="F:transferase activity"/>
    <property type="evidence" value="ECO:0007669"/>
    <property type="project" value="UniProtKB-KW"/>
</dbReference>
<evidence type="ECO:0000313" key="3">
    <source>
        <dbReference type="Proteomes" id="UP000247612"/>
    </source>
</evidence>
<reference evidence="2 3" key="1">
    <citation type="submission" date="2018-05" db="EMBL/GenBank/DDBJ databases">
        <title>Genomic Encyclopedia of Type Strains, Phase IV (KMG-IV): sequencing the most valuable type-strain genomes for metagenomic binning, comparative biology and taxonomic classification.</title>
        <authorList>
            <person name="Goeker M."/>
        </authorList>
    </citation>
    <scope>NUCLEOTIDE SEQUENCE [LARGE SCALE GENOMIC DNA]</scope>
    <source>
        <strain evidence="2 3">JC118</strain>
    </source>
</reference>
<dbReference type="InterPro" id="IPR047801">
    <property type="entry name" value="Peptidase_C45"/>
</dbReference>
<dbReference type="OrthoDB" id="8617387at2"/>
<feature type="domain" description="Peptidase C45 hydrolase" evidence="1">
    <location>
        <begin position="105"/>
        <end position="333"/>
    </location>
</feature>
<dbReference type="Pfam" id="PF03417">
    <property type="entry name" value="AAT"/>
    <property type="match status" value="1"/>
</dbReference>
<dbReference type="SUPFAM" id="SSF56235">
    <property type="entry name" value="N-terminal nucleophile aminohydrolases (Ntn hydrolases)"/>
    <property type="match status" value="1"/>
</dbReference>
<gene>
    <name evidence="2" type="ORF">DES51_101330</name>
</gene>
<comment type="caution">
    <text evidence="2">The sequence shown here is derived from an EMBL/GenBank/DDBJ whole genome shotgun (WGS) entry which is preliminary data.</text>
</comment>
<protein>
    <submittedName>
        <fullName evidence="2">Acyl-CoA:6-aminopenicillanic acid acyl transferase</fullName>
    </submittedName>
</protein>
<accession>A0A318KXU7</accession>
<dbReference type="PANTHER" id="PTHR34180:SF1">
    <property type="entry name" value="BETA-ALANYL-DOPAMINE_CARCININE HYDROLASE"/>
    <property type="match status" value="1"/>
</dbReference>
<organism evidence="2 3">
    <name type="scientific">Dielma fastidiosa</name>
    <dbReference type="NCBI Taxonomy" id="1034346"/>
    <lineage>
        <taxon>Bacteria</taxon>
        <taxon>Bacillati</taxon>
        <taxon>Bacillota</taxon>
        <taxon>Erysipelotrichia</taxon>
        <taxon>Erysipelotrichales</taxon>
        <taxon>Erysipelotrichaceae</taxon>
        <taxon>Dielma</taxon>
    </lineage>
</organism>
<dbReference type="NCBIfam" id="NF040521">
    <property type="entry name" value="C45_proenzyme"/>
    <property type="match status" value="1"/>
</dbReference>
<evidence type="ECO:0000313" key="2">
    <source>
        <dbReference type="EMBL" id="PXX81718.1"/>
    </source>
</evidence>
<dbReference type="RefSeq" id="WP_022936634.1">
    <property type="nucleotide sequence ID" value="NZ_CABKRQ010000001.1"/>
</dbReference>
<dbReference type="EMBL" id="QJKH01000001">
    <property type="protein sequence ID" value="PXX81718.1"/>
    <property type="molecule type" value="Genomic_DNA"/>
</dbReference>
<dbReference type="GeneID" id="94441723"/>
<name>A0A318KXU7_9FIRM</name>
<proteinExistence type="predicted"/>
<dbReference type="InterPro" id="IPR005079">
    <property type="entry name" value="Peptidase_C45_hydrolase"/>
</dbReference>
<dbReference type="STRING" id="1034346.GCA_000313565_00326"/>
<sequence length="361" mass="41321">MEPIETRTYNLRGSHYAIGYQLGKQAASNEYLKAKYVVKAAVDQKQIRETNALLERWCPGLTEEIQGFADALNVHLEALVFYTMTCYVPNCSHIALLSNKTDMKQPLLARNYEFSNELEDFCLMRTEAEGKYTHIGTSMLQFGRDDGFNEHGLAVTISSCGMPVVNLAHMRKPQFNGLQYWVVVRALLENCKNVEEALAYIKEMPIVFNMNMILLDKTDHAALVQTMDGKIAYRQIDADSHEEMLHATNHTVLPQFMHIENQAFPHSITRYHFIENELKDKRHITKAQLKDMLLTKYPQGLCFHNYAENFGTTKSMILAPREGTIEICWGGQAKNCWQIYDIAKPMATTLTEMQIEIDPLP</sequence>
<dbReference type="PANTHER" id="PTHR34180">
    <property type="entry name" value="PEPTIDASE C45"/>
    <property type="match status" value="1"/>
</dbReference>
<keyword evidence="2" id="KW-0808">Transferase</keyword>
<keyword evidence="3" id="KW-1185">Reference proteome</keyword>
<evidence type="ECO:0000259" key="1">
    <source>
        <dbReference type="Pfam" id="PF03417"/>
    </source>
</evidence>
<dbReference type="Proteomes" id="UP000247612">
    <property type="component" value="Unassembled WGS sequence"/>
</dbReference>
<dbReference type="AlphaFoldDB" id="A0A318KXU7"/>
<dbReference type="Gene3D" id="3.60.60.10">
    <property type="entry name" value="Penicillin V Acylase, Chain A"/>
    <property type="match status" value="1"/>
</dbReference>